<evidence type="ECO:0000313" key="2">
    <source>
        <dbReference type="EMBL" id="OOP96817.1"/>
    </source>
</evidence>
<dbReference type="PANTHER" id="PTHR43581:SF4">
    <property type="entry name" value="ATP_GTP PHOSPHATASE"/>
    <property type="match status" value="1"/>
</dbReference>
<protein>
    <submittedName>
        <fullName evidence="2">AAA family ATPase</fullName>
    </submittedName>
</protein>
<evidence type="ECO:0000313" key="4">
    <source>
        <dbReference type="EMBL" id="RPF69147.1"/>
    </source>
</evidence>
<dbReference type="RefSeq" id="WP_000616504.1">
    <property type="nucleotide sequence ID" value="NZ_JAFCIO010000004.1"/>
</dbReference>
<reference evidence="2 7" key="1">
    <citation type="journal article" date="2017" name="Front. Cell. Infect. Microbiol.">
        <title>Whole Genome Sequence and Phylogenetic Analysis Show Helicobacter pylori Strains from Latin America Have Followed a Unique Evolution Pathway.</title>
        <authorList>
            <person name="Munoz-Ramirez Z.Y."/>
            <person name="Mendez-Tenorio A."/>
            <person name="Kato I."/>
            <person name="Bravo M.M."/>
            <person name="Rizzato C."/>
            <person name="Thorell K."/>
            <person name="Torres R.C."/>
            <person name="Aviles-Jimenez F."/>
            <person name="Camorlinga M."/>
            <person name="Canzian F."/>
            <person name="Torres J."/>
        </authorList>
    </citation>
    <scope>NUCLEOTIDE SEQUENCE [LARGE SCALE GENOMIC DNA]</scope>
    <source>
        <strain evidence="2 7">CC26084</strain>
    </source>
</reference>
<dbReference type="Pfam" id="PF13304">
    <property type="entry name" value="AAA_21"/>
    <property type="match status" value="1"/>
</dbReference>
<sequence>MIQSVRIKNFKNFKNTQIDGFTKLNIITGQNNAGKSNLLEALYYLVGKSMHPCTNVLEIYDNIRKEPLTSESKSLMFYGLDTEKKIQITTTLDNNQTLDLQIKFIANEKQKVIESQIIPTVEHAQEFSRLNFTLKKNNKEIYNDHLNITKIPNFPPIPNQSGYNRQFKNFEPSQLQELLPFESTAIITPSDVARKRDIMNPNAIHIMDPNIIQAMRKILDENQLEKELNERLNQFDKSIQAIRFSANKQLKLKVKNIKEKVPLSVFGDGLKKYLHIVSAFMADNAKTIYIDEVENGLHFSRMRLLLRCVIDFINDNKDGNLQVFMTTHNQEFIEILDQVIREKDFAHQTKLFCLEQYDDLIVAESYYGENLSLYFKNSTNLFGGKERFKENNYE</sequence>
<dbReference type="Proteomes" id="UP000276972">
    <property type="component" value="Unassembled WGS sequence"/>
</dbReference>
<reference evidence="3 5" key="2">
    <citation type="journal article" date="2017" name="Gut Pathog.">
        <title>Phylogenomics of Colombian Helicobacter pylori isolates.</title>
        <authorList>
            <person name="Gutierrez-Escobar A.J."/>
            <person name="Trujillo E."/>
            <person name="Acevedo O."/>
            <person name="Bravo M.M."/>
        </authorList>
    </citation>
    <scope>NUCLEOTIDE SEQUENCE [LARGE SCALE GENOMIC DNA]</scope>
    <source>
        <strain evidence="3 5">22366</strain>
    </source>
</reference>
<dbReference type="GO" id="GO:0016887">
    <property type="term" value="F:ATP hydrolysis activity"/>
    <property type="evidence" value="ECO:0007669"/>
    <property type="project" value="InterPro"/>
</dbReference>
<dbReference type="GO" id="GO:0005524">
    <property type="term" value="F:ATP binding"/>
    <property type="evidence" value="ECO:0007669"/>
    <property type="project" value="InterPro"/>
</dbReference>
<dbReference type="AlphaFoldDB" id="A0A083YE26"/>
<dbReference type="EMBL" id="MUOR01000006">
    <property type="protein sequence ID" value="OOP96817.1"/>
    <property type="molecule type" value="Genomic_DNA"/>
</dbReference>
<evidence type="ECO:0000313" key="5">
    <source>
        <dbReference type="Proteomes" id="UP000220501"/>
    </source>
</evidence>
<dbReference type="PIRSF" id="PIRSF029347">
    <property type="entry name" value="RecF"/>
    <property type="match status" value="1"/>
</dbReference>
<gene>
    <name evidence="2" type="ORF">B0X41_00595</name>
    <name evidence="3" type="ORF">BB406_02125</name>
    <name evidence="4" type="ORF">EGV97_05060</name>
</gene>
<evidence type="ECO:0000313" key="7">
    <source>
        <dbReference type="Proteomes" id="UP000318399"/>
    </source>
</evidence>
<proteinExistence type="predicted"/>
<dbReference type="Proteomes" id="UP000220501">
    <property type="component" value="Unassembled WGS sequence"/>
</dbReference>
<accession>A0A083YE26</accession>
<organism evidence="2 7">
    <name type="scientific">Helicobacter pylori</name>
    <name type="common">Campylobacter pylori</name>
    <dbReference type="NCBI Taxonomy" id="210"/>
    <lineage>
        <taxon>Bacteria</taxon>
        <taxon>Pseudomonadati</taxon>
        <taxon>Campylobacterota</taxon>
        <taxon>Epsilonproteobacteria</taxon>
        <taxon>Campylobacterales</taxon>
        <taxon>Helicobacteraceae</taxon>
        <taxon>Helicobacter</taxon>
    </lineage>
</organism>
<reference evidence="4 6" key="3">
    <citation type="submission" date="2018-11" db="EMBL/GenBank/DDBJ databases">
        <authorList>
            <person name="Gutierrez A.J."/>
            <person name="Bravo M."/>
        </authorList>
    </citation>
    <scope>NUCLEOTIDE SEQUENCE [LARGE SCALE GENOMIC DNA]</scope>
    <source>
        <strain evidence="4 6">22388</strain>
    </source>
</reference>
<dbReference type="Gene3D" id="3.40.50.300">
    <property type="entry name" value="P-loop containing nucleotide triphosphate hydrolases"/>
    <property type="match status" value="1"/>
</dbReference>
<dbReference type="InterPro" id="IPR027417">
    <property type="entry name" value="P-loop_NTPase"/>
</dbReference>
<dbReference type="InterPro" id="IPR003959">
    <property type="entry name" value="ATPase_AAA_core"/>
</dbReference>
<comment type="caution">
    <text evidence="2">The sequence shown here is derived from an EMBL/GenBank/DDBJ whole genome shotgun (WGS) entry which is preliminary data.</text>
</comment>
<evidence type="ECO:0000313" key="3">
    <source>
        <dbReference type="EMBL" id="PDX09160.1"/>
    </source>
</evidence>
<feature type="domain" description="ATPase AAA-type core" evidence="1">
    <location>
        <begin position="24"/>
        <end position="333"/>
    </location>
</feature>
<dbReference type="EMBL" id="MBIN01000013">
    <property type="protein sequence ID" value="PDX09160.1"/>
    <property type="molecule type" value="Genomic_DNA"/>
</dbReference>
<dbReference type="Proteomes" id="UP000318399">
    <property type="component" value="Unassembled WGS sequence"/>
</dbReference>
<dbReference type="InterPro" id="IPR014555">
    <property type="entry name" value="RecF-like"/>
</dbReference>
<dbReference type="EMBL" id="RPFP01000022">
    <property type="protein sequence ID" value="RPF69147.1"/>
    <property type="molecule type" value="Genomic_DNA"/>
</dbReference>
<dbReference type="PANTHER" id="PTHR43581">
    <property type="entry name" value="ATP/GTP PHOSPHATASE"/>
    <property type="match status" value="1"/>
</dbReference>
<evidence type="ECO:0000313" key="6">
    <source>
        <dbReference type="Proteomes" id="UP000276972"/>
    </source>
</evidence>
<name>A0A083YE26_HELPX</name>
<evidence type="ECO:0000259" key="1">
    <source>
        <dbReference type="Pfam" id="PF13304"/>
    </source>
</evidence>
<dbReference type="InterPro" id="IPR051396">
    <property type="entry name" value="Bact_Antivir_Def_Nuclease"/>
</dbReference>
<dbReference type="SUPFAM" id="SSF52540">
    <property type="entry name" value="P-loop containing nucleoside triphosphate hydrolases"/>
    <property type="match status" value="1"/>
</dbReference>